<keyword evidence="1" id="KW-0812">Transmembrane</keyword>
<keyword evidence="1" id="KW-1133">Transmembrane helix</keyword>
<reference evidence="3" key="1">
    <citation type="journal article" date="2008" name="Science">
        <title>The Physcomitrella genome reveals evolutionary insights into the conquest of land by plants.</title>
        <authorList>
            <person name="Rensing S."/>
            <person name="Lang D."/>
            <person name="Zimmer A."/>
            <person name="Terry A."/>
            <person name="Salamov A."/>
            <person name="Shapiro H."/>
            <person name="Nishiyama T."/>
            <person name="Perroud P.-F."/>
            <person name="Lindquist E."/>
            <person name="Kamisugi Y."/>
            <person name="Tanahashi T."/>
            <person name="Sakakibara K."/>
            <person name="Fujita T."/>
            <person name="Oishi K."/>
            <person name="Shin-I T."/>
            <person name="Kuroki Y."/>
            <person name="Toyoda A."/>
            <person name="Suzuki Y."/>
            <person name="Hashimoto A."/>
            <person name="Yamaguchi K."/>
            <person name="Sugano A."/>
            <person name="Kohara Y."/>
            <person name="Fujiyama A."/>
            <person name="Anterola A."/>
            <person name="Aoki S."/>
            <person name="Ashton N."/>
            <person name="Barbazuk W.B."/>
            <person name="Barker E."/>
            <person name="Bennetzen J."/>
            <person name="Bezanilla M."/>
            <person name="Blankenship R."/>
            <person name="Cho S.H."/>
            <person name="Dutcher S."/>
            <person name="Estelle M."/>
            <person name="Fawcett J.A."/>
            <person name="Gundlach H."/>
            <person name="Hanada K."/>
            <person name="Heyl A."/>
            <person name="Hicks K.A."/>
            <person name="Hugh J."/>
            <person name="Lohr M."/>
            <person name="Mayer K."/>
            <person name="Melkozernov A."/>
            <person name="Murata T."/>
            <person name="Nelson D."/>
            <person name="Pils B."/>
            <person name="Prigge M."/>
            <person name="Reiss B."/>
            <person name="Renner T."/>
            <person name="Rombauts S."/>
            <person name="Rushton P."/>
            <person name="Sanderfoot A."/>
            <person name="Schween G."/>
            <person name="Shiu S.-H."/>
            <person name="Stueber K."/>
            <person name="Theodoulou F.L."/>
            <person name="Tu H."/>
            <person name="Van de Peer Y."/>
            <person name="Verrier P.J."/>
            <person name="Waters E."/>
            <person name="Wood A."/>
            <person name="Yang L."/>
            <person name="Cove D."/>
            <person name="Cuming A."/>
            <person name="Hasebe M."/>
            <person name="Lucas S."/>
            <person name="Mishler D.B."/>
            <person name="Reski R."/>
            <person name="Grigoriev I."/>
            <person name="Quatrano R.S."/>
            <person name="Boore J.L."/>
        </authorList>
    </citation>
    <scope>NUCLEOTIDE SEQUENCE [LARGE SCALE GENOMIC DNA]</scope>
</reference>
<dbReference type="PANTHER" id="PTHR33205">
    <property type="entry name" value="TRANSMEMBRANE PROTEIN"/>
    <property type="match status" value="1"/>
</dbReference>
<dbReference type="AntiFam" id="ANF00034">
    <property type="entry name" value="Antisense to 5.8S rRNA"/>
</dbReference>
<dbReference type="EMBL" id="DS545675">
    <property type="protein sequence ID" value="EDQ48929.1"/>
    <property type="molecule type" value="Genomic_DNA"/>
</dbReference>
<dbReference type="PANTHER" id="PTHR33205:SF1">
    <property type="entry name" value="TRANSMEMBRANE PROTEIN"/>
    <property type="match status" value="1"/>
</dbReference>
<evidence type="ECO:0000313" key="3">
    <source>
        <dbReference type="EMBL" id="EDQ48929.1"/>
    </source>
</evidence>
<accession>A9U5X4</accession>
<keyword evidence="1" id="KW-0472">Membrane</keyword>
<gene>
    <name evidence="3" type="ORF">PHYPADRAFT_157309</name>
    <name evidence="2" type="ORF">PHYPADRAFT_158053</name>
</gene>
<feature type="non-terminal residue" evidence="3">
    <location>
        <position position="1"/>
    </location>
</feature>
<evidence type="ECO:0000256" key="1">
    <source>
        <dbReference type="SAM" id="Phobius"/>
    </source>
</evidence>
<feature type="transmembrane region" description="Helical" evidence="1">
    <location>
        <begin position="91"/>
        <end position="111"/>
    </location>
</feature>
<protein>
    <submittedName>
        <fullName evidence="3">Predicted protein</fullName>
    </submittedName>
</protein>
<name>A9U5X4_PHYPA</name>
<proteinExistence type="predicted"/>
<evidence type="ECO:0000313" key="2">
    <source>
        <dbReference type="EMBL" id="EDQ48545.1"/>
    </source>
</evidence>
<organism>
    <name type="scientific">Physcomitrium patens</name>
    <name type="common">Spreading-leaved earth moss</name>
    <name type="synonym">Physcomitrella patens</name>
    <dbReference type="NCBI Taxonomy" id="3218"/>
    <lineage>
        <taxon>Eukaryota</taxon>
        <taxon>Viridiplantae</taxon>
        <taxon>Streptophyta</taxon>
        <taxon>Embryophyta</taxon>
        <taxon>Bryophyta</taxon>
        <taxon>Bryophytina</taxon>
        <taxon>Bryopsida</taxon>
        <taxon>Funariidae</taxon>
        <taxon>Funariales</taxon>
        <taxon>Funariaceae</taxon>
        <taxon>Physcomitrium</taxon>
    </lineage>
</organism>
<dbReference type="AlphaFoldDB" id="A9U5X4"/>
<dbReference type="EMBL" id="DS546292">
    <property type="protein sequence ID" value="EDQ48545.1"/>
    <property type="molecule type" value="Genomic_DNA"/>
</dbReference>
<sequence length="148" mass="17065">GRASGATCVQKLDDSRNSAIHTTYRISLRSSSLQEPRYPLLRVVFYLFIKSQLMKPPHPLFFFKKKKKKKKRRLFIGSRYKFSQIKMCKSLCNVCFVFGLALCPLCCIPGMQHKRHAKQVRPLNNKVVCTNKVCSQKGGCLQFFLCVQ</sequence>